<dbReference type="EMBL" id="HBHJ01000034">
    <property type="protein sequence ID" value="CAD9659559.1"/>
    <property type="molecule type" value="Transcribed_RNA"/>
</dbReference>
<gene>
    <name evidence="2" type="ORF">RMAR1173_LOCUS30</name>
</gene>
<evidence type="ECO:0000313" key="2">
    <source>
        <dbReference type="EMBL" id="CAD9659559.1"/>
    </source>
</evidence>
<organism evidence="2">
    <name type="scientific">Rhizochromulina marina</name>
    <dbReference type="NCBI Taxonomy" id="1034831"/>
    <lineage>
        <taxon>Eukaryota</taxon>
        <taxon>Sar</taxon>
        <taxon>Stramenopiles</taxon>
        <taxon>Ochrophyta</taxon>
        <taxon>Dictyochophyceae</taxon>
        <taxon>Rhizochromulinales</taxon>
        <taxon>Rhizochromulina</taxon>
    </lineage>
</organism>
<protein>
    <recommendedName>
        <fullName evidence="3">PAS domain-containing protein</fullName>
    </recommendedName>
</protein>
<sequence length="401" mass="42746">MLCGAHMHEPRAVLPVSRHASCTVVAVRWRDEACCTCLPSGLIVLVSRCAEGIFGCPSTSLVGQNLADLLDTSFLDPATVLAGLQPGSGARVLLRCRGDEAPLLWAEADRVESTPFLVSCIDRASCRARSWRDEGGGGLLDQHVFPSSPDLESVVSRPLAHSPQCVSRASFGSLDSVSLADLFRAGDHSHSLDDPEPTTPAGVVVSDSEESWSLSSDEDGQHKHAHAESPCDGGTVSIPFPWLGGLQSDSRNGQEECGPRWNCGSSPSARNPLRRRRRFRTLSAAEDGAPCSEETRALRNKRPRTNTGLSESISSAMKTMSLATRTSLTVRSSVQDFRTFALANGAAQSFDNGMLRSVETSPALAKMVTAHQDPASSVDTSGAPLADVDPGCDWGWFSEEA</sequence>
<evidence type="ECO:0000256" key="1">
    <source>
        <dbReference type="SAM" id="MobiDB-lite"/>
    </source>
</evidence>
<evidence type="ECO:0008006" key="3">
    <source>
        <dbReference type="Google" id="ProtNLM"/>
    </source>
</evidence>
<proteinExistence type="predicted"/>
<dbReference type="AlphaFoldDB" id="A0A7S2W0G0"/>
<reference evidence="2" key="1">
    <citation type="submission" date="2021-01" db="EMBL/GenBank/DDBJ databases">
        <authorList>
            <person name="Corre E."/>
            <person name="Pelletier E."/>
            <person name="Niang G."/>
            <person name="Scheremetjew M."/>
            <person name="Finn R."/>
            <person name="Kale V."/>
            <person name="Holt S."/>
            <person name="Cochrane G."/>
            <person name="Meng A."/>
            <person name="Brown T."/>
            <person name="Cohen L."/>
        </authorList>
    </citation>
    <scope>NUCLEOTIDE SEQUENCE</scope>
    <source>
        <strain evidence="2">CCMP1243</strain>
    </source>
</reference>
<name>A0A7S2W0G0_9STRA</name>
<feature type="region of interest" description="Disordered" evidence="1">
    <location>
        <begin position="188"/>
        <end position="311"/>
    </location>
</feature>
<feature type="compositionally biased region" description="Low complexity" evidence="1">
    <location>
        <begin position="203"/>
        <end position="215"/>
    </location>
</feature>
<accession>A0A7S2W0G0</accession>
<feature type="compositionally biased region" description="Basic and acidic residues" evidence="1">
    <location>
        <begin position="219"/>
        <end position="229"/>
    </location>
</feature>